<accession>A6DHP0</accession>
<keyword evidence="2 8" id="KW-0808">Transferase</keyword>
<dbReference type="RefSeq" id="WP_007277425.1">
    <property type="nucleotide sequence ID" value="NZ_ABCK01000003.1"/>
</dbReference>
<keyword evidence="8" id="KW-0963">Cytoplasm</keyword>
<comment type="caution">
    <text evidence="10">The sequence shown here is derived from an EMBL/GenBank/DDBJ whole genome shotgun (WGS) entry which is preliminary data.</text>
</comment>
<dbReference type="AlphaFoldDB" id="A6DHP0"/>
<dbReference type="InterPro" id="IPR002582">
    <property type="entry name" value="ACPS"/>
</dbReference>
<evidence type="ECO:0000256" key="5">
    <source>
        <dbReference type="ARBA" id="ARBA00022842"/>
    </source>
</evidence>
<keyword evidence="5 8" id="KW-0460">Magnesium</keyword>
<dbReference type="Proteomes" id="UP000004947">
    <property type="component" value="Unassembled WGS sequence"/>
</dbReference>
<dbReference type="Gene3D" id="3.90.470.20">
    <property type="entry name" value="4'-phosphopantetheinyl transferase domain"/>
    <property type="match status" value="1"/>
</dbReference>
<gene>
    <name evidence="8" type="primary">acpS</name>
    <name evidence="10" type="ORF">LNTAR_14942</name>
</gene>
<evidence type="ECO:0000256" key="8">
    <source>
        <dbReference type="HAMAP-Rule" id="MF_00101"/>
    </source>
</evidence>
<feature type="binding site" evidence="8">
    <location>
        <position position="8"/>
    </location>
    <ligand>
        <name>Mg(2+)</name>
        <dbReference type="ChEBI" id="CHEBI:18420"/>
    </ligand>
</feature>
<dbReference type="GO" id="GO:0008897">
    <property type="term" value="F:holo-[acyl-carrier-protein] synthase activity"/>
    <property type="evidence" value="ECO:0007669"/>
    <property type="project" value="UniProtKB-UniRule"/>
</dbReference>
<proteinExistence type="inferred from homology"/>
<evidence type="ECO:0000256" key="3">
    <source>
        <dbReference type="ARBA" id="ARBA00022723"/>
    </source>
</evidence>
<evidence type="ECO:0000256" key="2">
    <source>
        <dbReference type="ARBA" id="ARBA00022679"/>
    </source>
</evidence>
<dbReference type="GO" id="GO:0006633">
    <property type="term" value="P:fatty acid biosynthetic process"/>
    <property type="evidence" value="ECO:0007669"/>
    <property type="project" value="UniProtKB-UniRule"/>
</dbReference>
<keyword evidence="7 8" id="KW-0275">Fatty acid biosynthesis</keyword>
<keyword evidence="6 8" id="KW-0443">Lipid metabolism</keyword>
<comment type="subcellular location">
    <subcellularLocation>
        <location evidence="8">Cytoplasm</location>
    </subcellularLocation>
</comment>
<evidence type="ECO:0000259" key="9">
    <source>
        <dbReference type="Pfam" id="PF01648"/>
    </source>
</evidence>
<dbReference type="EMBL" id="ABCK01000003">
    <property type="protein sequence ID" value="EDM29123.1"/>
    <property type="molecule type" value="Genomic_DNA"/>
</dbReference>
<dbReference type="NCBIfam" id="TIGR00516">
    <property type="entry name" value="acpS"/>
    <property type="match status" value="1"/>
</dbReference>
<dbReference type="STRING" id="313628.LNTAR_14942"/>
<organism evidence="10 11">
    <name type="scientific">Lentisphaera araneosa HTCC2155</name>
    <dbReference type="NCBI Taxonomy" id="313628"/>
    <lineage>
        <taxon>Bacteria</taxon>
        <taxon>Pseudomonadati</taxon>
        <taxon>Lentisphaerota</taxon>
        <taxon>Lentisphaeria</taxon>
        <taxon>Lentisphaerales</taxon>
        <taxon>Lentisphaeraceae</taxon>
        <taxon>Lentisphaera</taxon>
    </lineage>
</organism>
<dbReference type="eggNOG" id="COG0736">
    <property type="taxonomic scope" value="Bacteria"/>
</dbReference>
<evidence type="ECO:0000256" key="7">
    <source>
        <dbReference type="ARBA" id="ARBA00023160"/>
    </source>
</evidence>
<keyword evidence="11" id="KW-1185">Reference proteome</keyword>
<evidence type="ECO:0000313" key="11">
    <source>
        <dbReference type="Proteomes" id="UP000004947"/>
    </source>
</evidence>
<keyword evidence="3 8" id="KW-0479">Metal-binding</keyword>
<evidence type="ECO:0000256" key="6">
    <source>
        <dbReference type="ARBA" id="ARBA00023098"/>
    </source>
</evidence>
<name>A6DHP0_9BACT</name>
<dbReference type="OrthoDB" id="517356at2"/>
<feature type="binding site" evidence="8">
    <location>
        <position position="58"/>
    </location>
    <ligand>
        <name>Mg(2+)</name>
        <dbReference type="ChEBI" id="CHEBI:18420"/>
    </ligand>
</feature>
<dbReference type="InterPro" id="IPR004568">
    <property type="entry name" value="Ppantetheine-prot_Trfase_dom"/>
</dbReference>
<reference evidence="10 11" key="1">
    <citation type="journal article" date="2010" name="J. Bacteriol.">
        <title>Genome sequence of Lentisphaera araneosa HTCC2155T, the type species of the order Lentisphaerales in the phylum Lentisphaerae.</title>
        <authorList>
            <person name="Thrash J.C."/>
            <person name="Cho J.C."/>
            <person name="Vergin K.L."/>
            <person name="Morris R.M."/>
            <person name="Giovannoni S.J."/>
        </authorList>
    </citation>
    <scope>NUCLEOTIDE SEQUENCE [LARGE SCALE GENOMIC DNA]</scope>
    <source>
        <strain evidence="10 11">HTCC2155</strain>
    </source>
</reference>
<dbReference type="GO" id="GO:0000287">
    <property type="term" value="F:magnesium ion binding"/>
    <property type="evidence" value="ECO:0007669"/>
    <property type="project" value="UniProtKB-UniRule"/>
</dbReference>
<keyword evidence="1 8" id="KW-0444">Lipid biosynthesis</keyword>
<evidence type="ECO:0000256" key="4">
    <source>
        <dbReference type="ARBA" id="ARBA00022832"/>
    </source>
</evidence>
<comment type="catalytic activity">
    <reaction evidence="8">
        <text>apo-[ACP] + CoA = holo-[ACP] + adenosine 3',5'-bisphosphate + H(+)</text>
        <dbReference type="Rhea" id="RHEA:12068"/>
        <dbReference type="Rhea" id="RHEA-COMP:9685"/>
        <dbReference type="Rhea" id="RHEA-COMP:9690"/>
        <dbReference type="ChEBI" id="CHEBI:15378"/>
        <dbReference type="ChEBI" id="CHEBI:29999"/>
        <dbReference type="ChEBI" id="CHEBI:57287"/>
        <dbReference type="ChEBI" id="CHEBI:58343"/>
        <dbReference type="ChEBI" id="CHEBI:64479"/>
        <dbReference type="EC" id="2.7.8.7"/>
    </reaction>
</comment>
<comment type="similarity">
    <text evidence="8">Belongs to the P-Pant transferase superfamily. AcpS family.</text>
</comment>
<evidence type="ECO:0000256" key="1">
    <source>
        <dbReference type="ARBA" id="ARBA00022516"/>
    </source>
</evidence>
<keyword evidence="4 8" id="KW-0276">Fatty acid metabolism</keyword>
<dbReference type="NCBIfam" id="TIGR00556">
    <property type="entry name" value="pantethn_trn"/>
    <property type="match status" value="1"/>
</dbReference>
<protein>
    <recommendedName>
        <fullName evidence="8">Holo-[acyl-carrier-protein] synthase</fullName>
        <shortName evidence="8">Holo-ACP synthase</shortName>
        <ecNumber evidence="8">2.7.8.7</ecNumber>
    </recommendedName>
    <alternativeName>
        <fullName evidence="8">4'-phosphopantetheinyl transferase AcpS</fullName>
    </alternativeName>
</protein>
<sequence>MIGGVGTDICALERIEKLLSGIRRDHFLDKTFTDRELDLAPNSKAEVAFFAGRWAAKEALAKALGTGFGQFCRWQEICIDRQESGAPEIKLSGVTAQTADNLGLTNFHLSISHEKSHAVAFVIAEKL</sequence>
<comment type="function">
    <text evidence="8">Transfers the 4'-phosphopantetheine moiety from coenzyme A to a Ser of acyl-carrier-protein.</text>
</comment>
<evidence type="ECO:0000313" key="10">
    <source>
        <dbReference type="EMBL" id="EDM29123.1"/>
    </source>
</evidence>
<dbReference type="SUPFAM" id="SSF56214">
    <property type="entry name" value="4'-phosphopantetheinyl transferase"/>
    <property type="match status" value="1"/>
</dbReference>
<dbReference type="HAMAP" id="MF_00101">
    <property type="entry name" value="AcpS"/>
    <property type="match status" value="1"/>
</dbReference>
<dbReference type="GO" id="GO:0005737">
    <property type="term" value="C:cytoplasm"/>
    <property type="evidence" value="ECO:0007669"/>
    <property type="project" value="UniProtKB-SubCell"/>
</dbReference>
<dbReference type="InterPro" id="IPR037143">
    <property type="entry name" value="4-PPantetheinyl_Trfase_dom_sf"/>
</dbReference>
<dbReference type="InterPro" id="IPR008278">
    <property type="entry name" value="4-PPantetheinyl_Trfase_dom"/>
</dbReference>
<comment type="cofactor">
    <cofactor evidence="8">
        <name>Mg(2+)</name>
        <dbReference type="ChEBI" id="CHEBI:18420"/>
    </cofactor>
</comment>
<dbReference type="EC" id="2.7.8.7" evidence="8"/>
<feature type="domain" description="4'-phosphopantetheinyl transferase" evidence="9">
    <location>
        <begin position="4"/>
        <end position="120"/>
    </location>
</feature>
<dbReference type="Pfam" id="PF01648">
    <property type="entry name" value="ACPS"/>
    <property type="match status" value="1"/>
</dbReference>